<dbReference type="InterPro" id="IPR014044">
    <property type="entry name" value="CAP_dom"/>
</dbReference>
<reference evidence="3" key="1">
    <citation type="journal article" date="2014" name="Int. J. Syst. Evol. Microbiol.">
        <title>Complete genome sequence of Corynebacterium casei LMG S-19264T (=DSM 44701T), isolated from a smear-ripened cheese.</title>
        <authorList>
            <consortium name="US DOE Joint Genome Institute (JGI-PGF)"/>
            <person name="Walter F."/>
            <person name="Albersmeier A."/>
            <person name="Kalinowski J."/>
            <person name="Ruckert C."/>
        </authorList>
    </citation>
    <scope>NUCLEOTIDE SEQUENCE</scope>
    <source>
        <strain evidence="3">CGMCC 1.15178</strain>
    </source>
</reference>
<evidence type="ECO:0000313" key="4">
    <source>
        <dbReference type="Proteomes" id="UP000612456"/>
    </source>
</evidence>
<dbReference type="InterPro" id="IPR035940">
    <property type="entry name" value="CAP_sf"/>
</dbReference>
<dbReference type="SUPFAM" id="SSF55797">
    <property type="entry name" value="PR-1-like"/>
    <property type="match status" value="1"/>
</dbReference>
<dbReference type="Gene3D" id="3.40.33.10">
    <property type="entry name" value="CAP"/>
    <property type="match status" value="1"/>
</dbReference>
<dbReference type="EMBL" id="BMHP01000003">
    <property type="protein sequence ID" value="GGD83887.1"/>
    <property type="molecule type" value="Genomic_DNA"/>
</dbReference>
<feature type="region of interest" description="Disordered" evidence="1">
    <location>
        <begin position="1"/>
        <end position="21"/>
    </location>
</feature>
<gene>
    <name evidence="3" type="ORF">GCM10010911_47630</name>
</gene>
<sequence>MLKQNGISFSSAGENIANGQTSAEQVMNDWMNSEGHRANILNGSYTKIGIAQFNGE</sequence>
<protein>
    <recommendedName>
        <fullName evidence="2">SCP domain-containing protein</fullName>
    </recommendedName>
</protein>
<accession>A0A917DYK2</accession>
<evidence type="ECO:0000259" key="2">
    <source>
        <dbReference type="Pfam" id="PF00188"/>
    </source>
</evidence>
<evidence type="ECO:0000256" key="1">
    <source>
        <dbReference type="SAM" id="MobiDB-lite"/>
    </source>
</evidence>
<comment type="caution">
    <text evidence="3">The sequence shown here is derived from an EMBL/GenBank/DDBJ whole genome shotgun (WGS) entry which is preliminary data.</text>
</comment>
<dbReference type="Pfam" id="PF00188">
    <property type="entry name" value="CAP"/>
    <property type="match status" value="1"/>
</dbReference>
<dbReference type="PANTHER" id="PTHR31157">
    <property type="entry name" value="SCP DOMAIN-CONTAINING PROTEIN"/>
    <property type="match status" value="1"/>
</dbReference>
<dbReference type="AlphaFoldDB" id="A0A917DYK2"/>
<name>A0A917DYK2_9BACL</name>
<dbReference type="Proteomes" id="UP000612456">
    <property type="component" value="Unassembled WGS sequence"/>
</dbReference>
<feature type="domain" description="SCP" evidence="2">
    <location>
        <begin position="11"/>
        <end position="51"/>
    </location>
</feature>
<keyword evidence="4" id="KW-1185">Reference proteome</keyword>
<organism evidence="3 4">
    <name type="scientific">Paenibacillus nasutitermitis</name>
    <dbReference type="NCBI Taxonomy" id="1652958"/>
    <lineage>
        <taxon>Bacteria</taxon>
        <taxon>Bacillati</taxon>
        <taxon>Bacillota</taxon>
        <taxon>Bacilli</taxon>
        <taxon>Bacillales</taxon>
        <taxon>Paenibacillaceae</taxon>
        <taxon>Paenibacillus</taxon>
    </lineage>
</organism>
<dbReference type="CDD" id="cd05379">
    <property type="entry name" value="CAP_bacterial"/>
    <property type="match status" value="1"/>
</dbReference>
<evidence type="ECO:0000313" key="3">
    <source>
        <dbReference type="EMBL" id="GGD83887.1"/>
    </source>
</evidence>
<proteinExistence type="predicted"/>
<reference evidence="3" key="2">
    <citation type="submission" date="2020-09" db="EMBL/GenBank/DDBJ databases">
        <authorList>
            <person name="Sun Q."/>
            <person name="Zhou Y."/>
        </authorList>
    </citation>
    <scope>NUCLEOTIDE SEQUENCE</scope>
    <source>
        <strain evidence="3">CGMCC 1.15178</strain>
    </source>
</reference>
<dbReference type="PANTHER" id="PTHR31157:SF1">
    <property type="entry name" value="SCP DOMAIN-CONTAINING PROTEIN"/>
    <property type="match status" value="1"/>
</dbReference>